<organism evidence="1 2">
    <name type="scientific">Coprococcus eutactus</name>
    <dbReference type="NCBI Taxonomy" id="33043"/>
    <lineage>
        <taxon>Bacteria</taxon>
        <taxon>Bacillati</taxon>
        <taxon>Bacillota</taxon>
        <taxon>Clostridia</taxon>
        <taxon>Lachnospirales</taxon>
        <taxon>Lachnospiraceae</taxon>
        <taxon>Coprococcus</taxon>
    </lineage>
</organism>
<evidence type="ECO:0000313" key="2">
    <source>
        <dbReference type="Proteomes" id="UP000660047"/>
    </source>
</evidence>
<dbReference type="AlphaFoldDB" id="A0AAI9K0N7"/>
<protein>
    <submittedName>
        <fullName evidence="1">Uncharacterized protein</fullName>
    </submittedName>
</protein>
<evidence type="ECO:0000313" key="1">
    <source>
        <dbReference type="EMBL" id="GFO93294.1"/>
    </source>
</evidence>
<proteinExistence type="predicted"/>
<sequence length="60" mass="6969">MTAPDKAEEEYNFGLYLRTLQSSRHSEYIFNMTVSSVTGTADFFSLYSDMPDTIKRMENM</sequence>
<name>A0AAI9K0N7_9FIRM</name>
<dbReference type="EMBL" id="BLYL01000001">
    <property type="protein sequence ID" value="GFO93294.1"/>
    <property type="molecule type" value="Genomic_DNA"/>
</dbReference>
<comment type="caution">
    <text evidence="1">The sequence shown here is derived from an EMBL/GenBank/DDBJ whole genome shotgun (WGS) entry which is preliminary data.</text>
</comment>
<accession>A0AAI9K0N7</accession>
<gene>
    <name evidence="1" type="ORF">COEU31_03400</name>
</gene>
<dbReference type="Proteomes" id="UP000660047">
    <property type="component" value="Unassembled WGS sequence"/>
</dbReference>
<reference evidence="1" key="1">
    <citation type="submission" date="2020-06" db="EMBL/GenBank/DDBJ databases">
        <title>Characterization of fructooligosaccharide metabolism and fructooligosaccharide-degrading enzymes in human commensal butyrate producers.</title>
        <authorList>
            <person name="Tanno H."/>
            <person name="Fujii T."/>
            <person name="Hirano K."/>
            <person name="Maeno S."/>
            <person name="Tonozuka T."/>
            <person name="Sakamoto M."/>
            <person name="Ohkuma M."/>
            <person name="Tochio T."/>
            <person name="Endo A."/>
        </authorList>
    </citation>
    <scope>NUCLEOTIDE SEQUENCE</scope>
    <source>
        <strain evidence="1">JCM 31265</strain>
    </source>
</reference>